<evidence type="ECO:0000313" key="4">
    <source>
        <dbReference type="EMBL" id="KKK66846.1"/>
    </source>
</evidence>
<dbReference type="PANTHER" id="PTHR44170">
    <property type="entry name" value="PROTEIN SIDEKICK"/>
    <property type="match status" value="1"/>
</dbReference>
<evidence type="ECO:0000259" key="3">
    <source>
        <dbReference type="PROSITE" id="PS50835"/>
    </source>
</evidence>
<dbReference type="InterPro" id="IPR036179">
    <property type="entry name" value="Ig-like_dom_sf"/>
</dbReference>
<sequence>MKCEGESATFSITADGDSLVYQWKKDGIDLANGGNVIGATSKDLTIANLQLSDAGGYNCYVQGACGFETSSAASLTVNPETGITLQPLNQELCENEDAVFIIVTTGTNLGFQWKHDGTNLSDAGSISGSLTSILTVSNADTSHSG</sequence>
<dbReference type="EMBL" id="LAZR01059887">
    <property type="protein sequence ID" value="KKK66846.1"/>
    <property type="molecule type" value="Genomic_DNA"/>
</dbReference>
<dbReference type="InterPro" id="IPR013098">
    <property type="entry name" value="Ig_I-set"/>
</dbReference>
<keyword evidence="2" id="KW-1015">Disulfide bond</keyword>
<dbReference type="PANTHER" id="PTHR44170:SF6">
    <property type="entry name" value="CONTACTIN"/>
    <property type="match status" value="1"/>
</dbReference>
<evidence type="ECO:0000256" key="2">
    <source>
        <dbReference type="ARBA" id="ARBA00023157"/>
    </source>
</evidence>
<keyword evidence="1" id="KW-0677">Repeat</keyword>
<gene>
    <name evidence="4" type="ORF">LCGC14_2960000</name>
</gene>
<dbReference type="InterPro" id="IPR007110">
    <property type="entry name" value="Ig-like_dom"/>
</dbReference>
<dbReference type="Pfam" id="PF07679">
    <property type="entry name" value="I-set"/>
    <property type="match status" value="1"/>
</dbReference>
<feature type="non-terminal residue" evidence="4">
    <location>
        <position position="145"/>
    </location>
</feature>
<feature type="domain" description="Ig-like" evidence="3">
    <location>
        <begin position="1"/>
        <end position="78"/>
    </location>
</feature>
<name>A0A0F9A3U2_9ZZZZ</name>
<organism evidence="4">
    <name type="scientific">marine sediment metagenome</name>
    <dbReference type="NCBI Taxonomy" id="412755"/>
    <lineage>
        <taxon>unclassified sequences</taxon>
        <taxon>metagenomes</taxon>
        <taxon>ecological metagenomes</taxon>
    </lineage>
</organism>
<dbReference type="GO" id="GO:0098609">
    <property type="term" value="P:cell-cell adhesion"/>
    <property type="evidence" value="ECO:0007669"/>
    <property type="project" value="TreeGrafter"/>
</dbReference>
<proteinExistence type="predicted"/>
<dbReference type="SMART" id="SM00409">
    <property type="entry name" value="IG"/>
    <property type="match status" value="1"/>
</dbReference>
<dbReference type="InterPro" id="IPR013783">
    <property type="entry name" value="Ig-like_fold"/>
</dbReference>
<evidence type="ECO:0000256" key="1">
    <source>
        <dbReference type="ARBA" id="ARBA00022737"/>
    </source>
</evidence>
<protein>
    <recommendedName>
        <fullName evidence="3">Ig-like domain-containing protein</fullName>
    </recommendedName>
</protein>
<dbReference type="SUPFAM" id="SSF48726">
    <property type="entry name" value="Immunoglobulin"/>
    <property type="match status" value="2"/>
</dbReference>
<dbReference type="InterPro" id="IPR003599">
    <property type="entry name" value="Ig_sub"/>
</dbReference>
<dbReference type="Gene3D" id="2.60.40.10">
    <property type="entry name" value="Immunoglobulins"/>
    <property type="match status" value="2"/>
</dbReference>
<dbReference type="AlphaFoldDB" id="A0A0F9A3U2"/>
<dbReference type="GO" id="GO:0016020">
    <property type="term" value="C:membrane"/>
    <property type="evidence" value="ECO:0007669"/>
    <property type="project" value="UniProtKB-SubCell"/>
</dbReference>
<dbReference type="PROSITE" id="PS50835">
    <property type="entry name" value="IG_LIKE"/>
    <property type="match status" value="1"/>
</dbReference>
<comment type="caution">
    <text evidence="4">The sequence shown here is derived from an EMBL/GenBank/DDBJ whole genome shotgun (WGS) entry which is preliminary data.</text>
</comment>
<reference evidence="4" key="1">
    <citation type="journal article" date="2015" name="Nature">
        <title>Complex archaea that bridge the gap between prokaryotes and eukaryotes.</title>
        <authorList>
            <person name="Spang A."/>
            <person name="Saw J.H."/>
            <person name="Jorgensen S.L."/>
            <person name="Zaremba-Niedzwiedzka K."/>
            <person name="Martijn J."/>
            <person name="Lind A.E."/>
            <person name="van Eijk R."/>
            <person name="Schleper C."/>
            <person name="Guy L."/>
            <person name="Ettema T.J."/>
        </authorList>
    </citation>
    <scope>NUCLEOTIDE SEQUENCE</scope>
</reference>
<accession>A0A0F9A3U2</accession>